<evidence type="ECO:0000313" key="1">
    <source>
        <dbReference type="EMBL" id="BAX53831.1"/>
    </source>
</evidence>
<evidence type="ECO:0000313" key="3">
    <source>
        <dbReference type="Proteomes" id="UP000218676"/>
    </source>
</evidence>
<evidence type="ECO:0000313" key="4">
    <source>
        <dbReference type="Proteomes" id="UP000516656"/>
    </source>
</evidence>
<dbReference type="AlphaFoldDB" id="A0A1Q9H3R0"/>
<dbReference type="EMBL" id="CP061854">
    <property type="protein sequence ID" value="QOD57190.1"/>
    <property type="molecule type" value="Genomic_DNA"/>
</dbReference>
<keyword evidence="1" id="KW-0251">Elongation factor</keyword>
<protein>
    <submittedName>
        <fullName evidence="1">Elongation factor P hydroxylase</fullName>
    </submittedName>
</protein>
<sequence length="183" mass="21411">MQHDYHDLIRLFNQIFLESLNTELLLGWNEPIYLPANEEREHHQIIFARGYFASAMHELAHWCIAGPERRLLADYGYWYEPDGRTEQIQAEFEKVEVKPQAVEWILSASCGFPFQVSCDNLSGSFEPDRVAFTLKVREQVDAYLQHGMPERAKILSDIFRKFYNVAPLTLADFPEPKRLEAYV</sequence>
<dbReference type="InterPro" id="IPR007411">
    <property type="entry name" value="EpmC"/>
</dbReference>
<reference evidence="3" key="2">
    <citation type="submission" date="2017-05" db="EMBL/GenBank/DDBJ databases">
        <title>Whole genome sequence of fish pathogenic bacteria, Photobacterium damselae subsp. piscicida, strain 91-197, isolated from hybrid striped bass (Morone sp.) in USA.</title>
        <authorList>
            <person name="Teru Y."/>
            <person name="Hikima J."/>
            <person name="Kono T."/>
            <person name="Sakai M."/>
            <person name="Takano T."/>
            <person name="Hawke J.P."/>
            <person name="Takeyama H."/>
            <person name="Aoki T."/>
        </authorList>
    </citation>
    <scope>NUCLEOTIDE SEQUENCE [LARGE SCALE GENOMIC DNA]</scope>
    <source>
        <strain evidence="3">91-197</strain>
    </source>
</reference>
<dbReference type="EMBL" id="AP018045">
    <property type="protein sequence ID" value="BAX53831.1"/>
    <property type="molecule type" value="Genomic_DNA"/>
</dbReference>
<keyword evidence="1" id="KW-0648">Protein biosynthesis</keyword>
<evidence type="ECO:0000313" key="2">
    <source>
        <dbReference type="EMBL" id="QOD57190.1"/>
    </source>
</evidence>
<reference evidence="2 4" key="3">
    <citation type="submission" date="2020-09" db="EMBL/GenBank/DDBJ databases">
        <title>Complete, closed and curated genome sequences of Photobacterium damselae subsp. piscicida isolates from Australia indicate localised evolution and additional plasmid-borne pathogenicity mechanisms.</title>
        <authorList>
            <person name="Baseggio L."/>
            <person name="Silayeva O."/>
            <person name="Buller N."/>
            <person name="Landos M."/>
            <person name="Engelstaedter J."/>
            <person name="Barnes A.C."/>
        </authorList>
    </citation>
    <scope>NUCLEOTIDE SEQUENCE [LARGE SCALE GENOMIC DNA]</scope>
    <source>
        <strain evidence="2 4">AS-16-0540-1</strain>
    </source>
</reference>
<proteinExistence type="predicted"/>
<name>A0A1Q9H3R0_PHODP</name>
<dbReference type="RefSeq" id="WP_044174880.1">
    <property type="nucleotide sequence ID" value="NZ_AP018045.1"/>
</dbReference>
<dbReference type="Pfam" id="PF04315">
    <property type="entry name" value="EpmC"/>
    <property type="match status" value="1"/>
</dbReference>
<dbReference type="Proteomes" id="UP000516656">
    <property type="component" value="Chromosome 1"/>
</dbReference>
<dbReference type="Proteomes" id="UP000218676">
    <property type="component" value="Chromosome 1"/>
</dbReference>
<dbReference type="GO" id="GO:0003746">
    <property type="term" value="F:translation elongation factor activity"/>
    <property type="evidence" value="ECO:0007669"/>
    <property type="project" value="UniProtKB-KW"/>
</dbReference>
<reference evidence="1" key="1">
    <citation type="journal article" date="2017" name="Genome Announc.">
        <title>Whole-Genome Sequence of Photobacterium damselae subsp. piscicida Strain 91-197, Isolated from Hybrid Striped Bass (Morone sp.) in the United States.</title>
        <authorList>
            <person name="Teru Y."/>
            <person name="Hikima J."/>
            <person name="Kono T."/>
            <person name="Sakai M."/>
            <person name="Takano T."/>
            <person name="Hawke J.P."/>
            <person name="Takeyama H."/>
            <person name="Aoki T."/>
        </authorList>
    </citation>
    <scope>NUCLEOTIDE SEQUENCE</scope>
    <source>
        <strain evidence="1">91-197</strain>
    </source>
</reference>
<accession>A0A1Q9H3R0</accession>
<organism evidence="1 3">
    <name type="scientific">Photobacterium damsela subsp. piscicida</name>
    <name type="common">Pasteurella piscicida</name>
    <dbReference type="NCBI Taxonomy" id="38294"/>
    <lineage>
        <taxon>Bacteria</taxon>
        <taxon>Pseudomonadati</taxon>
        <taxon>Pseudomonadota</taxon>
        <taxon>Gammaproteobacteria</taxon>
        <taxon>Vibrionales</taxon>
        <taxon>Vibrionaceae</taxon>
        <taxon>Photobacterium</taxon>
    </lineage>
</organism>
<gene>
    <name evidence="2" type="ORF">IC627_04110</name>
    <name evidence="1" type="ORF">PDPUS_1_02457</name>
</gene>